<dbReference type="Proteomes" id="UP000515472">
    <property type="component" value="Chromosome"/>
</dbReference>
<evidence type="ECO:0000313" key="1">
    <source>
        <dbReference type="EMBL" id="BCG48773.1"/>
    </source>
</evidence>
<accession>A0A6S6M507</accession>
<reference evidence="1 2" key="1">
    <citation type="submission" date="2020-06" db="EMBL/GenBank/DDBJ databases">
        <title>Interaction of electrochemicaly active bacteria, Geobacter bremensis R4 on different carbon anode.</title>
        <authorList>
            <person name="Meng L."/>
            <person name="Yoshida N."/>
        </authorList>
    </citation>
    <scope>NUCLEOTIDE SEQUENCE [LARGE SCALE GENOMIC DNA]</scope>
    <source>
        <strain evidence="1 2">R4</strain>
    </source>
</reference>
<protein>
    <submittedName>
        <fullName evidence="1">Uncharacterized protein</fullName>
    </submittedName>
</protein>
<proteinExistence type="predicted"/>
<sequence length="168" mass="18180">MRFLLVATIWLVLIGGLSLYSYQRDRHRPSPAVPEKLTEAPAQAYTLELTPSFPTAADPFALKGGANQAATLLVRVADREIYRSDRSLPAGVTKSLTPVPGLVLGHNEIYVRAVPPQGETRDHALRVRILQGGRVIADQTFWGEKGAVVAGTVPFELTGAGEGSHEQR</sequence>
<organism evidence="1 2">
    <name type="scientific">Citrifermentans bremense</name>
    <dbReference type="NCBI Taxonomy" id="60035"/>
    <lineage>
        <taxon>Bacteria</taxon>
        <taxon>Pseudomonadati</taxon>
        <taxon>Thermodesulfobacteriota</taxon>
        <taxon>Desulfuromonadia</taxon>
        <taxon>Geobacterales</taxon>
        <taxon>Geobacteraceae</taxon>
        <taxon>Citrifermentans</taxon>
    </lineage>
</organism>
<gene>
    <name evidence="1" type="ORF">GEOBRER4_n3668</name>
</gene>
<name>A0A6S6M507_9BACT</name>
<dbReference type="KEGG" id="gbn:GEOBRER4_35230"/>
<keyword evidence="2" id="KW-1185">Reference proteome</keyword>
<dbReference type="EMBL" id="AP023213">
    <property type="protein sequence ID" value="BCG48773.1"/>
    <property type="molecule type" value="Genomic_DNA"/>
</dbReference>
<dbReference type="RefSeq" id="WP_185243412.1">
    <property type="nucleotide sequence ID" value="NZ_AP023213.1"/>
</dbReference>
<evidence type="ECO:0000313" key="2">
    <source>
        <dbReference type="Proteomes" id="UP000515472"/>
    </source>
</evidence>
<dbReference type="AlphaFoldDB" id="A0A6S6M507"/>